<organism evidence="1 2">
    <name type="scientific">Eretmocerus hayati</name>
    <dbReference type="NCBI Taxonomy" id="131215"/>
    <lineage>
        <taxon>Eukaryota</taxon>
        <taxon>Metazoa</taxon>
        <taxon>Ecdysozoa</taxon>
        <taxon>Arthropoda</taxon>
        <taxon>Hexapoda</taxon>
        <taxon>Insecta</taxon>
        <taxon>Pterygota</taxon>
        <taxon>Neoptera</taxon>
        <taxon>Endopterygota</taxon>
        <taxon>Hymenoptera</taxon>
        <taxon>Apocrita</taxon>
        <taxon>Proctotrupomorpha</taxon>
        <taxon>Chalcidoidea</taxon>
        <taxon>Aphelinidae</taxon>
        <taxon>Aphelininae</taxon>
        <taxon>Eretmocerus</taxon>
    </lineage>
</organism>
<protein>
    <submittedName>
        <fullName evidence="1">Uncharacterized protein</fullName>
    </submittedName>
</protein>
<evidence type="ECO:0000313" key="1">
    <source>
        <dbReference type="EMBL" id="KAJ8671788.1"/>
    </source>
</evidence>
<proteinExistence type="predicted"/>
<comment type="caution">
    <text evidence="1">The sequence shown here is derived from an EMBL/GenBank/DDBJ whole genome shotgun (WGS) entry which is preliminary data.</text>
</comment>
<evidence type="ECO:0000313" key="2">
    <source>
        <dbReference type="Proteomes" id="UP001239111"/>
    </source>
</evidence>
<reference evidence="1" key="1">
    <citation type="submission" date="2023-04" db="EMBL/GenBank/DDBJ databases">
        <title>A chromosome-level genome assembly of the parasitoid wasp Eretmocerus hayati.</title>
        <authorList>
            <person name="Zhong Y."/>
            <person name="Liu S."/>
            <person name="Liu Y."/>
        </authorList>
    </citation>
    <scope>NUCLEOTIDE SEQUENCE</scope>
    <source>
        <strain evidence="1">ZJU_SS_LIU_2023</strain>
    </source>
</reference>
<dbReference type="EMBL" id="CM056743">
    <property type="protein sequence ID" value="KAJ8671788.1"/>
    <property type="molecule type" value="Genomic_DNA"/>
</dbReference>
<name>A0ACC2NLM1_9HYME</name>
<gene>
    <name evidence="1" type="ORF">QAD02_003047</name>
</gene>
<keyword evidence="2" id="KW-1185">Reference proteome</keyword>
<accession>A0ACC2NLM1</accession>
<dbReference type="Proteomes" id="UP001239111">
    <property type="component" value="Chromosome 3"/>
</dbReference>
<sequence length="192" mass="21553">MPQVQVMHPCLCRVQKRNELTAIARINNDLCYGVSPQRRRAVPVLESKRRLSSSHRLPPLPGISARAQESKLEEAPRQPVATQLRYATTPRLPLSNAHAELSLVTSEDGLPLFKQPSRMSISPCSWVITTRAHSAALHSITFIVHTRLLAPPATRSNHKHEPKLKSEHSRTFTFLTCSCCKFSDPLFEGPMF</sequence>